<dbReference type="Pfam" id="PF00583">
    <property type="entry name" value="Acetyltransf_1"/>
    <property type="match status" value="2"/>
</dbReference>
<protein>
    <submittedName>
        <fullName evidence="4">Putative acetyltransferase</fullName>
    </submittedName>
</protein>
<keyword evidence="2" id="KW-0012">Acyltransferase</keyword>
<dbReference type="GO" id="GO:0016747">
    <property type="term" value="F:acyltransferase activity, transferring groups other than amino-acyl groups"/>
    <property type="evidence" value="ECO:0007669"/>
    <property type="project" value="InterPro"/>
</dbReference>
<evidence type="ECO:0000313" key="5">
    <source>
        <dbReference type="Proteomes" id="UP000000447"/>
    </source>
</evidence>
<dbReference type="Gene3D" id="3.40.630.30">
    <property type="match status" value="2"/>
</dbReference>
<dbReference type="PROSITE" id="PS51186">
    <property type="entry name" value="GNAT"/>
    <property type="match status" value="2"/>
</dbReference>
<dbReference type="CDD" id="cd04301">
    <property type="entry name" value="NAT_SF"/>
    <property type="match status" value="2"/>
</dbReference>
<dbReference type="RefSeq" id="WP_015922732.1">
    <property type="nucleotide sequence ID" value="NC_011959.1"/>
</dbReference>
<dbReference type="STRING" id="309801.trd_1790"/>
<proteinExistence type="predicted"/>
<dbReference type="InterPro" id="IPR000182">
    <property type="entry name" value="GNAT_dom"/>
</dbReference>
<evidence type="ECO:0000256" key="1">
    <source>
        <dbReference type="ARBA" id="ARBA00022679"/>
    </source>
</evidence>
<reference evidence="4 5" key="1">
    <citation type="journal article" date="2009" name="PLoS ONE">
        <title>Complete genome sequence of the aerobic CO-oxidizing thermophile Thermomicrobium roseum.</title>
        <authorList>
            <person name="Wu D."/>
            <person name="Raymond J."/>
            <person name="Wu M."/>
            <person name="Chatterji S."/>
            <person name="Ren Q."/>
            <person name="Graham J.E."/>
            <person name="Bryant D.A."/>
            <person name="Robb F."/>
            <person name="Colman A."/>
            <person name="Tallon L.J."/>
            <person name="Badger J.H."/>
            <person name="Madupu R."/>
            <person name="Ward N.L."/>
            <person name="Eisen J.A."/>
        </authorList>
    </citation>
    <scope>NUCLEOTIDE SEQUENCE [LARGE SCALE GENOMIC DNA]</scope>
    <source>
        <strain evidence="5">ATCC 27502 / DSM 5159 / P-2</strain>
    </source>
</reference>
<dbReference type="KEGG" id="tro:trd_1790"/>
<dbReference type="AlphaFoldDB" id="B9L179"/>
<organism evidence="4 5">
    <name type="scientific">Thermomicrobium roseum (strain ATCC 27502 / DSM 5159 / P-2)</name>
    <dbReference type="NCBI Taxonomy" id="309801"/>
    <lineage>
        <taxon>Bacteria</taxon>
        <taxon>Pseudomonadati</taxon>
        <taxon>Thermomicrobiota</taxon>
        <taxon>Thermomicrobia</taxon>
        <taxon>Thermomicrobiales</taxon>
        <taxon>Thermomicrobiaceae</taxon>
        <taxon>Thermomicrobium</taxon>
    </lineage>
</organism>
<evidence type="ECO:0000313" key="4">
    <source>
        <dbReference type="EMBL" id="ACM04530.1"/>
    </source>
</evidence>
<keyword evidence="1 4" id="KW-0808">Transferase</keyword>
<dbReference type="OrthoDB" id="2861902at2"/>
<dbReference type="Proteomes" id="UP000000447">
    <property type="component" value="Chromosome"/>
</dbReference>
<keyword evidence="5" id="KW-1185">Reference proteome</keyword>
<evidence type="ECO:0000256" key="2">
    <source>
        <dbReference type="ARBA" id="ARBA00023315"/>
    </source>
</evidence>
<dbReference type="HOGENOM" id="CLU_074359_0_0_0"/>
<dbReference type="EMBL" id="CP001275">
    <property type="protein sequence ID" value="ACM04530.1"/>
    <property type="molecule type" value="Genomic_DNA"/>
</dbReference>
<evidence type="ECO:0000259" key="3">
    <source>
        <dbReference type="PROSITE" id="PS51186"/>
    </source>
</evidence>
<dbReference type="SUPFAM" id="SSF55729">
    <property type="entry name" value="Acyl-CoA N-acyltransferases (Nat)"/>
    <property type="match status" value="2"/>
</dbReference>
<sequence length="309" mass="33988">MNWTLEPYDVTHAAAVAALWNQEFGRQLPLSAALLALRWQPADGEPTVARIARWRDRLLGALLVRFPTSPWYPARSAFVTLLVVDRAMRGRGIGRALLDEAIRIARSHGYRSLVFGGGPGHLVPGIPADAPLETWRFLRRPGALPREIFHDLLVDLALPLPTVPPRADLRLEPAPREAMLAFLTQEFPGEWESDVSDAYDAGATVLGLYHAETLVGFAAIHSPGQWPPPPSLFWAESLPGPVAGLGPLGIAQAYRRRGWGLAMVIGALERLRAAGARWTIIDWTDLASFYGRAGAHLWRTYQVAELPLT</sequence>
<feature type="domain" description="N-acetyltransferase" evidence="3">
    <location>
        <begin position="167"/>
        <end position="309"/>
    </location>
</feature>
<name>B9L179_THERP</name>
<accession>B9L179</accession>
<dbReference type="InterPro" id="IPR016181">
    <property type="entry name" value="Acyl_CoA_acyltransferase"/>
</dbReference>
<dbReference type="PANTHER" id="PTHR43877">
    <property type="entry name" value="AMINOALKYLPHOSPHONATE N-ACETYLTRANSFERASE-RELATED-RELATED"/>
    <property type="match status" value="1"/>
</dbReference>
<dbReference type="eggNOG" id="COG0456">
    <property type="taxonomic scope" value="Bacteria"/>
</dbReference>
<feature type="domain" description="N-acetyltransferase" evidence="3">
    <location>
        <begin position="3"/>
        <end position="161"/>
    </location>
</feature>
<gene>
    <name evidence="4" type="ordered locus">trd_1790</name>
</gene>
<dbReference type="InterPro" id="IPR050832">
    <property type="entry name" value="Bact_Acetyltransf"/>
</dbReference>